<keyword evidence="2" id="KW-1185">Reference proteome</keyword>
<reference evidence="1 2" key="1">
    <citation type="submission" date="2023-07" db="EMBL/GenBank/DDBJ databases">
        <title>Genomic Encyclopedia of Type Strains, Phase IV (KMG-IV): sequencing the most valuable type-strain genomes for metagenomic binning, comparative biology and taxonomic classification.</title>
        <authorList>
            <person name="Goeker M."/>
        </authorList>
    </citation>
    <scope>NUCLEOTIDE SEQUENCE [LARGE SCALE GENOMIC DNA]</scope>
    <source>
        <strain evidence="1 2">DSM 19619</strain>
    </source>
</reference>
<proteinExistence type="predicted"/>
<dbReference type="EMBL" id="JAUSVX010000021">
    <property type="protein sequence ID" value="MDQ0474198.1"/>
    <property type="molecule type" value="Genomic_DNA"/>
</dbReference>
<accession>A0ABU0JIV0</accession>
<name>A0ABU0JIV0_9HYPH</name>
<organism evidence="1 2">
    <name type="scientific">Labrys wisconsinensis</name>
    <dbReference type="NCBI Taxonomy" id="425677"/>
    <lineage>
        <taxon>Bacteria</taxon>
        <taxon>Pseudomonadati</taxon>
        <taxon>Pseudomonadota</taxon>
        <taxon>Alphaproteobacteria</taxon>
        <taxon>Hyphomicrobiales</taxon>
        <taxon>Xanthobacteraceae</taxon>
        <taxon>Labrys</taxon>
    </lineage>
</organism>
<evidence type="ECO:0000313" key="1">
    <source>
        <dbReference type="EMBL" id="MDQ0474198.1"/>
    </source>
</evidence>
<gene>
    <name evidence="1" type="ORF">QO011_007238</name>
</gene>
<protein>
    <submittedName>
        <fullName evidence="1">Uncharacterized protein</fullName>
    </submittedName>
</protein>
<evidence type="ECO:0000313" key="2">
    <source>
        <dbReference type="Proteomes" id="UP001242480"/>
    </source>
</evidence>
<sequence>MTFLQIMAMREDTATALAIGERWSGQAGLP</sequence>
<comment type="caution">
    <text evidence="1">The sequence shown here is derived from an EMBL/GenBank/DDBJ whole genome shotgun (WGS) entry which is preliminary data.</text>
</comment>
<dbReference type="Proteomes" id="UP001242480">
    <property type="component" value="Unassembled WGS sequence"/>
</dbReference>